<evidence type="ECO:0008006" key="3">
    <source>
        <dbReference type="Google" id="ProtNLM"/>
    </source>
</evidence>
<dbReference type="AlphaFoldDB" id="A0A5J9W7U7"/>
<dbReference type="Gramene" id="TVU44041">
    <property type="protein sequence ID" value="TVU44041"/>
    <property type="gene ID" value="EJB05_03467"/>
</dbReference>
<evidence type="ECO:0000313" key="2">
    <source>
        <dbReference type="Proteomes" id="UP000324897"/>
    </source>
</evidence>
<accession>A0A5J9W7U7</accession>
<proteinExistence type="predicted"/>
<comment type="caution">
    <text evidence="1">The sequence shown here is derived from an EMBL/GenBank/DDBJ whole genome shotgun (WGS) entry which is preliminary data.</text>
</comment>
<keyword evidence="2" id="KW-1185">Reference proteome</keyword>
<reference evidence="1 2" key="1">
    <citation type="journal article" date="2019" name="Sci. Rep.">
        <title>A high-quality genome of Eragrostis curvula grass provides insights into Poaceae evolution and supports new strategies to enhance forage quality.</title>
        <authorList>
            <person name="Carballo J."/>
            <person name="Santos B.A.C.M."/>
            <person name="Zappacosta D."/>
            <person name="Garbus I."/>
            <person name="Selva J.P."/>
            <person name="Gallo C.A."/>
            <person name="Diaz A."/>
            <person name="Albertini E."/>
            <person name="Caccamo M."/>
            <person name="Echenique V."/>
        </authorList>
    </citation>
    <scope>NUCLEOTIDE SEQUENCE [LARGE SCALE GENOMIC DNA]</scope>
    <source>
        <strain evidence="2">cv. Victoria</strain>
        <tissue evidence="1">Leaf</tissue>
    </source>
</reference>
<name>A0A5J9W7U7_9POAL</name>
<dbReference type="Proteomes" id="UP000324897">
    <property type="component" value="Chromosome 5"/>
</dbReference>
<feature type="non-terminal residue" evidence="1">
    <location>
        <position position="1"/>
    </location>
</feature>
<evidence type="ECO:0000313" key="1">
    <source>
        <dbReference type="EMBL" id="TVU44041.1"/>
    </source>
</evidence>
<dbReference type="EMBL" id="RWGY01000004">
    <property type="protein sequence ID" value="TVU44041.1"/>
    <property type="molecule type" value="Genomic_DNA"/>
</dbReference>
<protein>
    <recommendedName>
        <fullName evidence="3">Protein kinase domain-containing protein</fullName>
    </recommendedName>
</protein>
<sequence>PKQPGRKEAENSEKCKLPLFTFQFVAMVLREGSFCHVYKVLHVCGFGEYAVLRLKSVATSRER</sequence>
<organism evidence="1 2">
    <name type="scientific">Eragrostis curvula</name>
    <name type="common">weeping love grass</name>
    <dbReference type="NCBI Taxonomy" id="38414"/>
    <lineage>
        <taxon>Eukaryota</taxon>
        <taxon>Viridiplantae</taxon>
        <taxon>Streptophyta</taxon>
        <taxon>Embryophyta</taxon>
        <taxon>Tracheophyta</taxon>
        <taxon>Spermatophyta</taxon>
        <taxon>Magnoliopsida</taxon>
        <taxon>Liliopsida</taxon>
        <taxon>Poales</taxon>
        <taxon>Poaceae</taxon>
        <taxon>PACMAD clade</taxon>
        <taxon>Chloridoideae</taxon>
        <taxon>Eragrostideae</taxon>
        <taxon>Eragrostidinae</taxon>
        <taxon>Eragrostis</taxon>
    </lineage>
</organism>
<gene>
    <name evidence="1" type="ORF">EJB05_03467</name>
</gene>